<dbReference type="eggNOG" id="KOG1217">
    <property type="taxonomic scope" value="Eukaryota"/>
</dbReference>
<keyword evidence="1" id="KW-1015">Disulfide bond</keyword>
<dbReference type="InterPro" id="IPR050430">
    <property type="entry name" value="Peptidase_S1"/>
</dbReference>
<proteinExistence type="predicted"/>
<feature type="domain" description="Peptidase S1" evidence="2">
    <location>
        <begin position="162"/>
        <end position="432"/>
    </location>
</feature>
<dbReference type="STRING" id="554065.E1ZFE5"/>
<dbReference type="SUPFAM" id="SSF57184">
    <property type="entry name" value="Growth factor receptor domain"/>
    <property type="match status" value="1"/>
</dbReference>
<evidence type="ECO:0000256" key="1">
    <source>
        <dbReference type="ARBA" id="ARBA00023157"/>
    </source>
</evidence>
<protein>
    <recommendedName>
        <fullName evidence="2">Peptidase S1 domain-containing protein</fullName>
    </recommendedName>
</protein>
<evidence type="ECO:0000313" key="3">
    <source>
        <dbReference type="EMBL" id="EFN55486.1"/>
    </source>
</evidence>
<dbReference type="KEGG" id="cvr:CHLNCDRAFT_133858"/>
<dbReference type="AlphaFoldDB" id="E1ZFE5"/>
<accession>E1ZFE5</accession>
<dbReference type="InterPro" id="IPR043504">
    <property type="entry name" value="Peptidase_S1_PA_chymotrypsin"/>
</dbReference>
<dbReference type="PANTHER" id="PTHR24276:SF98">
    <property type="entry name" value="FI18310P1-RELATED"/>
    <property type="match status" value="1"/>
</dbReference>
<dbReference type="EMBL" id="GL433844">
    <property type="protein sequence ID" value="EFN55486.1"/>
    <property type="molecule type" value="Genomic_DNA"/>
</dbReference>
<dbReference type="OrthoDB" id="2012039at2759"/>
<organism evidence="4">
    <name type="scientific">Chlorella variabilis</name>
    <name type="common">Green alga</name>
    <dbReference type="NCBI Taxonomy" id="554065"/>
    <lineage>
        <taxon>Eukaryota</taxon>
        <taxon>Viridiplantae</taxon>
        <taxon>Chlorophyta</taxon>
        <taxon>core chlorophytes</taxon>
        <taxon>Trebouxiophyceae</taxon>
        <taxon>Chlorellales</taxon>
        <taxon>Chlorellaceae</taxon>
        <taxon>Chlorella clade</taxon>
        <taxon>Chlorella</taxon>
    </lineage>
</organism>
<dbReference type="InParanoid" id="E1ZFE5"/>
<dbReference type="InterPro" id="IPR011641">
    <property type="entry name" value="Tyr-kin_ephrin_A/B_rcpt-like"/>
</dbReference>
<gene>
    <name evidence="3" type="ORF">CHLNCDRAFT_133858</name>
</gene>
<dbReference type="GO" id="GO:0006508">
    <property type="term" value="P:proteolysis"/>
    <property type="evidence" value="ECO:0007669"/>
    <property type="project" value="InterPro"/>
</dbReference>
<sequence length="477" mass="49674">MPAASLQPCPVNFYANMPCPEGTRAAVLGSKECKAVVVTPCKAGEFSATGKTPSQKCPPGLFAASAGSTQCYACPPGYASKAGSVACTPCAAGRYNEMMGQAECKACPLGYFSAAAGATSCEPCPEGTSADTVGSMECKNKTTTLCKKGEFSASGKSPCQKCAAGTFAPATGSTVYPWVASLRVDDGVGEWHFCAGTLIAPSVIMTAASCVVDPNTGSTLDDKIKLPLVRIGGYRRRGDAPGDYDQRKVTRVVVHPDFSWGFLEDTPDNDIALMLLDAPSTRRPIALPRHTAKPQLPVRVGDDLWALGWDWTPRSELQELQQTRLRMLPLSDCQRLQRGAGDGGSELEVGQQGPDFLSNSMLCDVDAANGPVAPLVGPCFGDGGAAHFVKGQRPGEDVQIGIEAWNPEPCGPAAGAITSVASLRPWIDATVDLLAQAAGRDAVAAAARQARQAAAVQPLPRRAFGGGTLFGSKSMSV</sequence>
<dbReference type="InterPro" id="IPR001254">
    <property type="entry name" value="Trypsin_dom"/>
</dbReference>
<dbReference type="RefSeq" id="XP_005847588.1">
    <property type="nucleotide sequence ID" value="XM_005847526.1"/>
</dbReference>
<dbReference type="Proteomes" id="UP000008141">
    <property type="component" value="Unassembled WGS sequence"/>
</dbReference>
<dbReference type="Gene3D" id="2.10.50.10">
    <property type="entry name" value="Tumor Necrosis Factor Receptor, subunit A, domain 2"/>
    <property type="match status" value="2"/>
</dbReference>
<dbReference type="InterPro" id="IPR009003">
    <property type="entry name" value="Peptidase_S1_PA"/>
</dbReference>
<dbReference type="Gene3D" id="2.40.10.10">
    <property type="entry name" value="Trypsin-like serine proteases"/>
    <property type="match status" value="1"/>
</dbReference>
<dbReference type="SUPFAM" id="SSF50494">
    <property type="entry name" value="Trypsin-like serine proteases"/>
    <property type="match status" value="1"/>
</dbReference>
<dbReference type="SMART" id="SM00020">
    <property type="entry name" value="Tryp_SPc"/>
    <property type="match status" value="1"/>
</dbReference>
<keyword evidence="4" id="KW-1185">Reference proteome</keyword>
<dbReference type="Pfam" id="PF07699">
    <property type="entry name" value="Ephrin_rec_like"/>
    <property type="match status" value="1"/>
</dbReference>
<evidence type="ECO:0000259" key="2">
    <source>
        <dbReference type="PROSITE" id="PS50240"/>
    </source>
</evidence>
<dbReference type="GO" id="GO:0004252">
    <property type="term" value="F:serine-type endopeptidase activity"/>
    <property type="evidence" value="ECO:0007669"/>
    <property type="project" value="InterPro"/>
</dbReference>
<dbReference type="InterPro" id="IPR009030">
    <property type="entry name" value="Growth_fac_rcpt_cys_sf"/>
</dbReference>
<dbReference type="GeneID" id="17354870"/>
<dbReference type="SMART" id="SM01411">
    <property type="entry name" value="Ephrin_rec_like"/>
    <property type="match status" value="3"/>
</dbReference>
<dbReference type="Pfam" id="PF00089">
    <property type="entry name" value="Trypsin"/>
    <property type="match status" value="1"/>
</dbReference>
<reference evidence="3 4" key="1">
    <citation type="journal article" date="2010" name="Plant Cell">
        <title>The Chlorella variabilis NC64A genome reveals adaptation to photosymbiosis, coevolution with viruses, and cryptic sex.</title>
        <authorList>
            <person name="Blanc G."/>
            <person name="Duncan G."/>
            <person name="Agarkova I."/>
            <person name="Borodovsky M."/>
            <person name="Gurnon J."/>
            <person name="Kuo A."/>
            <person name="Lindquist E."/>
            <person name="Lucas S."/>
            <person name="Pangilinan J."/>
            <person name="Polle J."/>
            <person name="Salamov A."/>
            <person name="Terry A."/>
            <person name="Yamada T."/>
            <person name="Dunigan D.D."/>
            <person name="Grigoriev I.V."/>
            <person name="Claverie J.M."/>
            <person name="Van Etten J.L."/>
        </authorList>
    </citation>
    <scope>NUCLEOTIDE SEQUENCE [LARGE SCALE GENOMIC DNA]</scope>
    <source>
        <strain evidence="3 4">NC64A</strain>
    </source>
</reference>
<name>E1ZFE5_CHLVA</name>
<dbReference type="eggNOG" id="KOG3627">
    <property type="taxonomic scope" value="Eukaryota"/>
</dbReference>
<dbReference type="PANTHER" id="PTHR24276">
    <property type="entry name" value="POLYSERASE-RELATED"/>
    <property type="match status" value="1"/>
</dbReference>
<dbReference type="PROSITE" id="PS50240">
    <property type="entry name" value="TRYPSIN_DOM"/>
    <property type="match status" value="1"/>
</dbReference>
<evidence type="ECO:0000313" key="4">
    <source>
        <dbReference type="Proteomes" id="UP000008141"/>
    </source>
</evidence>